<evidence type="ECO:0008006" key="4">
    <source>
        <dbReference type="Google" id="ProtNLM"/>
    </source>
</evidence>
<feature type="transmembrane region" description="Helical" evidence="1">
    <location>
        <begin position="33"/>
        <end position="52"/>
    </location>
</feature>
<feature type="transmembrane region" description="Helical" evidence="1">
    <location>
        <begin position="72"/>
        <end position="91"/>
    </location>
</feature>
<gene>
    <name evidence="2" type="ORF">QR721_03295</name>
</gene>
<feature type="transmembrane region" description="Helical" evidence="1">
    <location>
        <begin position="134"/>
        <end position="154"/>
    </location>
</feature>
<keyword evidence="3" id="KW-1185">Reference proteome</keyword>
<protein>
    <recommendedName>
        <fullName evidence="4">DUF5683 domain-containing protein</fullName>
    </recommendedName>
</protein>
<reference evidence="2" key="1">
    <citation type="submission" date="2023-06" db="EMBL/GenBank/DDBJ databases">
        <title>A Treasure from Seagulls: Isolation and Description of Aciduricobacillus qingdaonensis gen. nov., sp. nov., a Rare Obligately Uric Acid-utilizing Member in the Family Bacillaceae.</title>
        <authorList>
            <person name="Liu W."/>
            <person name="Wang B."/>
        </authorList>
    </citation>
    <scope>NUCLEOTIDE SEQUENCE</scope>
    <source>
        <strain evidence="2">44XB</strain>
    </source>
</reference>
<evidence type="ECO:0000256" key="1">
    <source>
        <dbReference type="SAM" id="Phobius"/>
    </source>
</evidence>
<organism evidence="2 3">
    <name type="scientific">Aciduricibacillus chroicocephali</name>
    <dbReference type="NCBI Taxonomy" id="3054939"/>
    <lineage>
        <taxon>Bacteria</taxon>
        <taxon>Bacillati</taxon>
        <taxon>Bacillota</taxon>
        <taxon>Bacilli</taxon>
        <taxon>Bacillales</taxon>
        <taxon>Bacillaceae</taxon>
        <taxon>Aciduricibacillus</taxon>
    </lineage>
</organism>
<keyword evidence="1" id="KW-0812">Transmembrane</keyword>
<evidence type="ECO:0000313" key="2">
    <source>
        <dbReference type="EMBL" id="WLV25270.1"/>
    </source>
</evidence>
<feature type="transmembrane region" description="Helical" evidence="1">
    <location>
        <begin position="103"/>
        <end position="128"/>
    </location>
</feature>
<evidence type="ECO:0000313" key="3">
    <source>
        <dbReference type="Proteomes" id="UP001180087"/>
    </source>
</evidence>
<dbReference type="EMBL" id="CP129113">
    <property type="protein sequence ID" value="WLV25270.1"/>
    <property type="molecule type" value="Genomic_DNA"/>
</dbReference>
<dbReference type="RefSeq" id="WP_348029058.1">
    <property type="nucleotide sequence ID" value="NZ_CP129113.1"/>
</dbReference>
<name>A0ABY9KX86_9BACI</name>
<keyword evidence="1" id="KW-0472">Membrane</keyword>
<keyword evidence="1" id="KW-1133">Transmembrane helix</keyword>
<accession>A0ABY9KX86</accession>
<sequence length="159" mass="18245">MSSTFTSKQHSKLELLLWGIAFPGFGQILNGHYIKAFLFIFLEIIINVNGNFNRIIMHSFNGKTELAAELANYDWLMFYPCIYFFAIWDAYKEGKGEQAAYDFFPFVSSAFFVTLGVIFSEHFTLFGLFPGPVLLPMLFLLPGLITGLFLKYLLNKKIH</sequence>
<dbReference type="Proteomes" id="UP001180087">
    <property type="component" value="Chromosome"/>
</dbReference>
<proteinExistence type="predicted"/>